<reference evidence="1 2" key="1">
    <citation type="submission" date="2016-10" db="EMBL/GenBank/DDBJ databases">
        <authorList>
            <person name="de Groot N.N."/>
        </authorList>
    </citation>
    <scope>NUCLEOTIDE SEQUENCE [LARGE SCALE GENOMIC DNA]</scope>
    <source>
        <strain evidence="1 2">DSM 44993</strain>
    </source>
</reference>
<sequence>MRESGGVRIRGRWPMVSGCEDAEWAVLGLLVDDVFSFAVLPVDGLAVQRTWHLAGMRGTGNRS</sequence>
<accession>A0A1H8SWK1</accession>
<proteinExistence type="predicted"/>
<dbReference type="Gene3D" id="2.40.110.10">
    <property type="entry name" value="Butyryl-CoA Dehydrogenase, subunit A, domain 2"/>
    <property type="match status" value="1"/>
</dbReference>
<gene>
    <name evidence="1" type="ORF">SAMN04489732_102305</name>
</gene>
<evidence type="ECO:0000313" key="1">
    <source>
        <dbReference type="EMBL" id="SEO82718.1"/>
    </source>
</evidence>
<evidence type="ECO:0000313" key="2">
    <source>
        <dbReference type="Proteomes" id="UP000198582"/>
    </source>
</evidence>
<dbReference type="AlphaFoldDB" id="A0A1H8SWK1"/>
<dbReference type="SUPFAM" id="SSF56645">
    <property type="entry name" value="Acyl-CoA dehydrogenase NM domain-like"/>
    <property type="match status" value="1"/>
</dbReference>
<organism evidence="1 2">
    <name type="scientific">Amycolatopsis saalfeldensis</name>
    <dbReference type="NCBI Taxonomy" id="394193"/>
    <lineage>
        <taxon>Bacteria</taxon>
        <taxon>Bacillati</taxon>
        <taxon>Actinomycetota</taxon>
        <taxon>Actinomycetes</taxon>
        <taxon>Pseudonocardiales</taxon>
        <taxon>Pseudonocardiaceae</taxon>
        <taxon>Amycolatopsis</taxon>
    </lineage>
</organism>
<dbReference type="Proteomes" id="UP000198582">
    <property type="component" value="Unassembled WGS sequence"/>
</dbReference>
<dbReference type="STRING" id="394193.SAMN04489732_102305"/>
<keyword evidence="2" id="KW-1185">Reference proteome</keyword>
<dbReference type="InterPro" id="IPR009100">
    <property type="entry name" value="AcylCoA_DH/oxidase_NM_dom_sf"/>
</dbReference>
<protein>
    <submittedName>
        <fullName evidence="1">Uncharacterized protein</fullName>
    </submittedName>
</protein>
<dbReference type="GO" id="GO:0016627">
    <property type="term" value="F:oxidoreductase activity, acting on the CH-CH group of donors"/>
    <property type="evidence" value="ECO:0007669"/>
    <property type="project" value="InterPro"/>
</dbReference>
<name>A0A1H8SWK1_9PSEU</name>
<dbReference type="InterPro" id="IPR046373">
    <property type="entry name" value="Acyl-CoA_Oxase/DH_mid-dom_sf"/>
</dbReference>
<dbReference type="EMBL" id="FOEF01000002">
    <property type="protein sequence ID" value="SEO82718.1"/>
    <property type="molecule type" value="Genomic_DNA"/>
</dbReference>